<dbReference type="AlphaFoldDB" id="A0A8T1R0N8"/>
<keyword evidence="2" id="KW-1185">Reference proteome</keyword>
<accession>A0A8T1R0N8</accession>
<comment type="caution">
    <text evidence="1">The sequence shown here is derived from an EMBL/GenBank/DDBJ whole genome shotgun (WGS) entry which is preliminary data.</text>
</comment>
<proteinExistence type="predicted"/>
<evidence type="ECO:0000313" key="2">
    <source>
        <dbReference type="Proteomes" id="UP000811609"/>
    </source>
</evidence>
<sequence length="130" mass="15356">MGQRREKKNENQLMPERSSQAEEIIKRLYDRQIIWAHSTSIKTQLHWNYGNPIMFSHFHPHTIHITISFPQNACSFNSVTEPQFCRPIPVTVSQAMTKSLKLRLTLACLNHIWRIFHKWSHKALLKVVLL</sequence>
<dbReference type="Proteomes" id="UP000811609">
    <property type="component" value="Chromosome 3"/>
</dbReference>
<dbReference type="EMBL" id="CM031811">
    <property type="protein sequence ID" value="KAG6659691.1"/>
    <property type="molecule type" value="Genomic_DNA"/>
</dbReference>
<name>A0A8T1R0N8_CARIL</name>
<organism evidence="1 2">
    <name type="scientific">Carya illinoinensis</name>
    <name type="common">Pecan</name>
    <dbReference type="NCBI Taxonomy" id="32201"/>
    <lineage>
        <taxon>Eukaryota</taxon>
        <taxon>Viridiplantae</taxon>
        <taxon>Streptophyta</taxon>
        <taxon>Embryophyta</taxon>
        <taxon>Tracheophyta</taxon>
        <taxon>Spermatophyta</taxon>
        <taxon>Magnoliopsida</taxon>
        <taxon>eudicotyledons</taxon>
        <taxon>Gunneridae</taxon>
        <taxon>Pentapetalae</taxon>
        <taxon>rosids</taxon>
        <taxon>fabids</taxon>
        <taxon>Fagales</taxon>
        <taxon>Juglandaceae</taxon>
        <taxon>Carya</taxon>
    </lineage>
</organism>
<protein>
    <submittedName>
        <fullName evidence="1">Uncharacterized protein</fullName>
    </submittedName>
</protein>
<reference evidence="1" key="1">
    <citation type="submission" date="2020-12" db="EMBL/GenBank/DDBJ databases">
        <title>WGS assembly of Carya illinoinensis cv. Pawnee.</title>
        <authorList>
            <person name="Platts A."/>
            <person name="Shu S."/>
            <person name="Wright S."/>
            <person name="Barry K."/>
            <person name="Edger P."/>
            <person name="Pires J.C."/>
            <person name="Schmutz J."/>
        </authorList>
    </citation>
    <scope>NUCLEOTIDE SEQUENCE</scope>
    <source>
        <tissue evidence="1">Leaf</tissue>
    </source>
</reference>
<gene>
    <name evidence="1" type="ORF">CIPAW_03G053000</name>
</gene>
<evidence type="ECO:0000313" key="1">
    <source>
        <dbReference type="EMBL" id="KAG6659691.1"/>
    </source>
</evidence>